<feature type="domain" description="Amine oxidase" evidence="1">
    <location>
        <begin position="22"/>
        <end position="132"/>
    </location>
</feature>
<evidence type="ECO:0000313" key="2">
    <source>
        <dbReference type="EMBL" id="KAG4422003.1"/>
    </source>
</evidence>
<dbReference type="Pfam" id="PF01593">
    <property type="entry name" value="Amino_oxidase"/>
    <property type="match status" value="1"/>
</dbReference>
<dbReference type="EMBL" id="JAFJYH010000056">
    <property type="protein sequence ID" value="KAG4422003.1"/>
    <property type="molecule type" value="Genomic_DNA"/>
</dbReference>
<sequence length="137" mass="15261">MSPVDALVLVPEVAVTSDDRWIFVEGGSEVIIEAMQAQRKLEPQLKKRVAAISIDRTVLVITTTFACAQRMNLRGADLPFAPNEALRALKYDTSCKIAIRLKTNWWRKAGIIGGEAATDLPIRLFVYPSYNIDDDPE</sequence>
<accession>A0A8H8BSB9</accession>
<gene>
    <name evidence="2" type="ORF">IFR04_004862</name>
</gene>
<dbReference type="InterPro" id="IPR002937">
    <property type="entry name" value="Amino_oxidase"/>
</dbReference>
<evidence type="ECO:0000313" key="3">
    <source>
        <dbReference type="Proteomes" id="UP000664132"/>
    </source>
</evidence>
<keyword evidence="3" id="KW-1185">Reference proteome</keyword>
<dbReference type="InterPro" id="IPR036188">
    <property type="entry name" value="FAD/NAD-bd_sf"/>
</dbReference>
<evidence type="ECO:0000259" key="1">
    <source>
        <dbReference type="Pfam" id="PF01593"/>
    </source>
</evidence>
<dbReference type="Proteomes" id="UP000664132">
    <property type="component" value="Unassembled WGS sequence"/>
</dbReference>
<proteinExistence type="predicted"/>
<organism evidence="2 3">
    <name type="scientific">Cadophora malorum</name>
    <dbReference type="NCBI Taxonomy" id="108018"/>
    <lineage>
        <taxon>Eukaryota</taxon>
        <taxon>Fungi</taxon>
        <taxon>Dikarya</taxon>
        <taxon>Ascomycota</taxon>
        <taxon>Pezizomycotina</taxon>
        <taxon>Leotiomycetes</taxon>
        <taxon>Helotiales</taxon>
        <taxon>Ploettnerulaceae</taxon>
        <taxon>Cadophora</taxon>
    </lineage>
</organism>
<name>A0A8H8BSB9_9HELO</name>
<comment type="caution">
    <text evidence="2">The sequence shown here is derived from an EMBL/GenBank/DDBJ whole genome shotgun (WGS) entry which is preliminary data.</text>
</comment>
<dbReference type="Gene3D" id="3.90.660.10">
    <property type="match status" value="1"/>
</dbReference>
<dbReference type="OrthoDB" id="7777654at2759"/>
<dbReference type="SUPFAM" id="SSF54373">
    <property type="entry name" value="FAD-linked reductases, C-terminal domain"/>
    <property type="match status" value="1"/>
</dbReference>
<dbReference type="SUPFAM" id="SSF51905">
    <property type="entry name" value="FAD/NAD(P)-binding domain"/>
    <property type="match status" value="1"/>
</dbReference>
<dbReference type="GO" id="GO:0016491">
    <property type="term" value="F:oxidoreductase activity"/>
    <property type="evidence" value="ECO:0007669"/>
    <property type="project" value="InterPro"/>
</dbReference>
<dbReference type="AlphaFoldDB" id="A0A8H8BSB9"/>
<protein>
    <recommendedName>
        <fullName evidence="1">Amine oxidase domain-containing protein</fullName>
    </recommendedName>
</protein>
<reference evidence="2" key="1">
    <citation type="submission" date="2021-02" db="EMBL/GenBank/DDBJ databases">
        <title>Genome sequence Cadophora malorum strain M34.</title>
        <authorList>
            <person name="Stefanovic E."/>
            <person name="Vu D."/>
            <person name="Scully C."/>
            <person name="Dijksterhuis J."/>
            <person name="Roader J."/>
            <person name="Houbraken J."/>
        </authorList>
    </citation>
    <scope>NUCLEOTIDE SEQUENCE</scope>
    <source>
        <strain evidence="2">M34</strain>
    </source>
</reference>